<sequence length="437" mass="48960">MFFTGESSSQLHREAALMIPRGQLLLKTSSIQIKGLDGRIATKPVIQRLLNLKNPPISKLAPEDDCGSSDRDSQSPEGYGQRQRMSQFPDLSRLIDNIDAHREKLERLDTAGYQIIASFNEAMQRIDEEVAKLRNEMIRITSDTSNNDTQIKGLAGNMLSVKTEIAEIKRMVESLPAQSQLKHDISSLRNTVTENNESLRFEFNNKWDKHQKKVNLFESKLETARRDLKEVQTQIESTRTSVEAALSASNTNTEEIAALKFELENLRRELALDQPHKSHSGNPIFASRELDILTRSITKIGHRANQVDTLQMEIELLKSRVEGMERQAATSQRDNAAGPQQRERHHPQLVGLKRKASPNYYTQDGVITSVSSLAMPNLRDVQASSPTAHPAALPYAEVSGVAPRADNPKRTKSGEVDKRTLRRKSKPATTATRLGKS</sequence>
<dbReference type="Proteomes" id="UP000054516">
    <property type="component" value="Unassembled WGS sequence"/>
</dbReference>
<feature type="compositionally biased region" description="Polar residues" evidence="2">
    <location>
        <begin position="427"/>
        <end position="437"/>
    </location>
</feature>
<organism evidence="3">
    <name type="scientific">Rosellinia necatrix</name>
    <name type="common">White root-rot fungus</name>
    <dbReference type="NCBI Taxonomy" id="77044"/>
    <lineage>
        <taxon>Eukaryota</taxon>
        <taxon>Fungi</taxon>
        <taxon>Dikarya</taxon>
        <taxon>Ascomycota</taxon>
        <taxon>Pezizomycotina</taxon>
        <taxon>Sordariomycetes</taxon>
        <taxon>Xylariomycetidae</taxon>
        <taxon>Xylariales</taxon>
        <taxon>Xylariaceae</taxon>
        <taxon>Rosellinia</taxon>
    </lineage>
</organism>
<keyword evidence="4" id="KW-1185">Reference proteome</keyword>
<feature type="coiled-coil region" evidence="1">
    <location>
        <begin position="91"/>
        <end position="143"/>
    </location>
</feature>
<keyword evidence="1" id="KW-0175">Coiled coil</keyword>
<reference evidence="3" key="1">
    <citation type="submission" date="2016-03" db="EMBL/GenBank/DDBJ databases">
        <title>Draft genome sequence of Rosellinia necatrix.</title>
        <authorList>
            <person name="Kanematsu S."/>
        </authorList>
    </citation>
    <scope>NUCLEOTIDE SEQUENCE [LARGE SCALE GENOMIC DNA]</scope>
    <source>
        <strain evidence="3">W97</strain>
    </source>
</reference>
<feature type="region of interest" description="Disordered" evidence="2">
    <location>
        <begin position="57"/>
        <end position="86"/>
    </location>
</feature>
<feature type="coiled-coil region" evidence="1">
    <location>
        <begin position="214"/>
        <end position="269"/>
    </location>
</feature>
<protein>
    <submittedName>
        <fullName evidence="3">Uncharacterized protein</fullName>
    </submittedName>
</protein>
<feature type="region of interest" description="Disordered" evidence="2">
    <location>
        <begin position="324"/>
        <end position="357"/>
    </location>
</feature>
<accession>A0A1S7UKN0</accession>
<feature type="region of interest" description="Disordered" evidence="2">
    <location>
        <begin position="397"/>
        <end position="437"/>
    </location>
</feature>
<gene>
    <name evidence="3" type="ORF">SAMD00023353_0200160</name>
</gene>
<evidence type="ECO:0000313" key="4">
    <source>
        <dbReference type="Proteomes" id="UP000054516"/>
    </source>
</evidence>
<evidence type="ECO:0000313" key="3">
    <source>
        <dbReference type="EMBL" id="GAP83605.2"/>
    </source>
</evidence>
<feature type="compositionally biased region" description="Basic residues" evidence="2">
    <location>
        <begin position="343"/>
        <end position="356"/>
    </location>
</feature>
<evidence type="ECO:0000256" key="1">
    <source>
        <dbReference type="SAM" id="Coils"/>
    </source>
</evidence>
<dbReference type="OMA" id="DRFDIMQ"/>
<name>A0A1S7UKN0_ROSNE</name>
<dbReference type="OrthoDB" id="5396360at2759"/>
<feature type="compositionally biased region" description="Basic and acidic residues" evidence="2">
    <location>
        <begin position="406"/>
        <end position="419"/>
    </location>
</feature>
<evidence type="ECO:0000256" key="2">
    <source>
        <dbReference type="SAM" id="MobiDB-lite"/>
    </source>
</evidence>
<dbReference type="AlphaFoldDB" id="A0A1S7UKN0"/>
<dbReference type="EMBL" id="DF977447">
    <property type="protein sequence ID" value="GAP83605.2"/>
    <property type="molecule type" value="Genomic_DNA"/>
</dbReference>
<proteinExistence type="predicted"/>